<evidence type="ECO:0000313" key="1">
    <source>
        <dbReference type="EMBL" id="ORE15741.1"/>
    </source>
</evidence>
<gene>
    <name evidence="1" type="ORF">BCV71DRAFT_184779</name>
</gene>
<protein>
    <submittedName>
        <fullName evidence="1">Uncharacterized protein</fullName>
    </submittedName>
</protein>
<name>A0A1X0RV27_RHIZD</name>
<dbReference type="VEuPathDB" id="FungiDB:BCV72DRAFT_302996"/>
<dbReference type="Proteomes" id="UP000242381">
    <property type="component" value="Unassembled WGS sequence"/>
</dbReference>
<organism evidence="1 2">
    <name type="scientific">Rhizopus microsporus</name>
    <dbReference type="NCBI Taxonomy" id="58291"/>
    <lineage>
        <taxon>Eukaryota</taxon>
        <taxon>Fungi</taxon>
        <taxon>Fungi incertae sedis</taxon>
        <taxon>Mucoromycota</taxon>
        <taxon>Mucoromycotina</taxon>
        <taxon>Mucoromycetes</taxon>
        <taxon>Mucorales</taxon>
        <taxon>Mucorineae</taxon>
        <taxon>Rhizopodaceae</taxon>
        <taxon>Rhizopus</taxon>
    </lineage>
</organism>
<accession>A0A1X0RV27</accession>
<dbReference type="EMBL" id="KV921411">
    <property type="protein sequence ID" value="ORE15741.1"/>
    <property type="molecule type" value="Genomic_DNA"/>
</dbReference>
<reference evidence="1 2" key="1">
    <citation type="journal article" date="2016" name="Proc. Natl. Acad. Sci. U.S.A.">
        <title>Lipid metabolic changes in an early divergent fungus govern the establishment of a mutualistic symbiosis with endobacteria.</title>
        <authorList>
            <person name="Lastovetsky O.A."/>
            <person name="Gaspar M.L."/>
            <person name="Mondo S.J."/>
            <person name="LaButti K.M."/>
            <person name="Sandor L."/>
            <person name="Grigoriev I.V."/>
            <person name="Henry S.A."/>
            <person name="Pawlowska T.E."/>
        </authorList>
    </citation>
    <scope>NUCLEOTIDE SEQUENCE [LARGE SCALE GENOMIC DNA]</scope>
    <source>
        <strain evidence="1 2">ATCC 11559</strain>
    </source>
</reference>
<evidence type="ECO:0000313" key="2">
    <source>
        <dbReference type="Proteomes" id="UP000242381"/>
    </source>
</evidence>
<sequence length="113" mass="12964">MNTPIEQYIAWARQAYKDDKTRLFPMSAERLCLYIKYKNISPATIPELIQYLAKHPTHGEEWSIKMKEHPSISDFFSTKKTKNQLTIVREPSCVVVEGSKAKGIVTCLTLTNC</sequence>
<proteinExistence type="predicted"/>
<dbReference type="AlphaFoldDB" id="A0A1X0RV27"/>